<accession>A0AAU7VIN6</accession>
<dbReference type="RefSeq" id="WP_350342675.1">
    <property type="nucleotide sequence ID" value="NZ_CP158367.1"/>
</dbReference>
<reference evidence="2" key="1">
    <citation type="journal article" date="2013" name="Extremophiles">
        <title>Proteinivorax tanatarense gen. nov., sp. nov., an anaerobic, haloalkaliphilic, proteolytic bacterium isolated from a decaying algal bloom, and proposal of Proteinivoraceae fam. nov.</title>
        <authorList>
            <person name="Kevbrin V."/>
            <person name="Boltyanskaya Y."/>
            <person name="Zhilina T."/>
            <person name="Kolganova T."/>
            <person name="Lavrentjeva E."/>
            <person name="Kuznetsov B."/>
        </authorList>
    </citation>
    <scope>NUCLEOTIDE SEQUENCE</scope>
    <source>
        <strain evidence="2">Z-910T</strain>
    </source>
</reference>
<dbReference type="AlphaFoldDB" id="A0AAU7VIN6"/>
<reference evidence="2" key="2">
    <citation type="submission" date="2024-06" db="EMBL/GenBank/DDBJ databases">
        <authorList>
            <person name="Petrova K.O."/>
            <person name="Toshchakov S.V."/>
            <person name="Boltjanskaja Y.V."/>
            <person name="Kevbrin V."/>
        </authorList>
    </citation>
    <scope>NUCLEOTIDE SEQUENCE</scope>
    <source>
        <strain evidence="2">Z-910T</strain>
    </source>
</reference>
<evidence type="ECO:0000256" key="1">
    <source>
        <dbReference type="SAM" id="Phobius"/>
    </source>
</evidence>
<evidence type="ECO:0000313" key="2">
    <source>
        <dbReference type="EMBL" id="XBX73913.1"/>
    </source>
</evidence>
<feature type="transmembrane region" description="Helical" evidence="1">
    <location>
        <begin position="38"/>
        <end position="60"/>
    </location>
</feature>
<feature type="transmembrane region" description="Helical" evidence="1">
    <location>
        <begin position="7"/>
        <end position="26"/>
    </location>
</feature>
<keyword evidence="1" id="KW-0812">Transmembrane</keyword>
<feature type="transmembrane region" description="Helical" evidence="1">
    <location>
        <begin position="67"/>
        <end position="89"/>
    </location>
</feature>
<organism evidence="2">
    <name type="scientific">Proteinivorax tanatarense</name>
    <dbReference type="NCBI Taxonomy" id="1260629"/>
    <lineage>
        <taxon>Bacteria</taxon>
        <taxon>Bacillati</taxon>
        <taxon>Bacillota</taxon>
        <taxon>Clostridia</taxon>
        <taxon>Eubacteriales</taxon>
        <taxon>Proteinivoracaceae</taxon>
        <taxon>Proteinivorax</taxon>
    </lineage>
</organism>
<gene>
    <name evidence="2" type="ORF">PRVXT_001929</name>
</gene>
<keyword evidence="1" id="KW-0472">Membrane</keyword>
<name>A0AAU7VIN6_9FIRM</name>
<keyword evidence="1" id="KW-1133">Transmembrane helix</keyword>
<sequence>MGAKKKIILTILLLINIATMFLSWFGGARKIQEVRGTIVLLHPITLIAIGLFLIGLWYPFNKKVSKWICVGSITGIIAVKIYFFFFWHYMTVTGTVSIKESINLTYPEFYLGLGISTLILAISLFMKDNNQKRVNKK</sequence>
<proteinExistence type="predicted"/>
<protein>
    <submittedName>
        <fullName evidence="2">Uncharacterized protein</fullName>
    </submittedName>
</protein>
<dbReference type="EMBL" id="CP158367">
    <property type="protein sequence ID" value="XBX73913.1"/>
    <property type="molecule type" value="Genomic_DNA"/>
</dbReference>
<feature type="transmembrane region" description="Helical" evidence="1">
    <location>
        <begin position="109"/>
        <end position="126"/>
    </location>
</feature>